<proteinExistence type="predicted"/>
<feature type="compositionally biased region" description="Low complexity" evidence="1">
    <location>
        <begin position="73"/>
        <end position="87"/>
    </location>
</feature>
<feature type="region of interest" description="Disordered" evidence="1">
    <location>
        <begin position="38"/>
        <end position="139"/>
    </location>
</feature>
<dbReference type="STRING" id="747676.F4S5V5"/>
<dbReference type="HOGENOM" id="CLU_1267161_0_0_1"/>
<dbReference type="Proteomes" id="UP000001072">
    <property type="component" value="Unassembled WGS sequence"/>
</dbReference>
<dbReference type="InParanoid" id="F4S5V5"/>
<accession>F4S5V5</accession>
<feature type="compositionally biased region" description="Polar residues" evidence="1">
    <location>
        <begin position="88"/>
        <end position="101"/>
    </location>
</feature>
<evidence type="ECO:0000313" key="4">
    <source>
        <dbReference type="Proteomes" id="UP000001072"/>
    </source>
</evidence>
<keyword evidence="4" id="KW-1185">Reference proteome</keyword>
<keyword evidence="2" id="KW-0732">Signal</keyword>
<feature type="region of interest" description="Disordered" evidence="1">
    <location>
        <begin position="167"/>
        <end position="196"/>
    </location>
</feature>
<sequence length="196" mass="20005">MRFTLITIVASLSASAVHCSMIGSGSLVTRAGEKSMSDALNTTSGNGSLIEPSSNSSSVNGTQGRGNQSMPDNNSTLPSLNTTTGNGSSIEQGNNATSVNGTDGRPTPETNLTGASNSTGNGTSSVTNGTANPLLGPLPKNANIDQKIARLEAKIVDHKQKLEHAESKLAAEKQKLSQISGHDHIGNNSAPIAPRS</sequence>
<dbReference type="KEGG" id="mlr:MELLADRAFT_68182"/>
<name>F4S5V5_MELLP</name>
<feature type="signal peptide" evidence="2">
    <location>
        <begin position="1"/>
        <end position="19"/>
    </location>
</feature>
<evidence type="ECO:0000313" key="3">
    <source>
        <dbReference type="EMBL" id="EGF99966.1"/>
    </source>
</evidence>
<feature type="compositionally biased region" description="Polar residues" evidence="1">
    <location>
        <begin position="38"/>
        <end position="72"/>
    </location>
</feature>
<reference evidence="4" key="1">
    <citation type="journal article" date="2011" name="Proc. Natl. Acad. Sci. U.S.A.">
        <title>Obligate biotrophy features unraveled by the genomic analysis of rust fungi.</title>
        <authorList>
            <person name="Duplessis S."/>
            <person name="Cuomo C.A."/>
            <person name="Lin Y.-C."/>
            <person name="Aerts A."/>
            <person name="Tisserant E."/>
            <person name="Veneault-Fourrey C."/>
            <person name="Joly D.L."/>
            <person name="Hacquard S."/>
            <person name="Amselem J."/>
            <person name="Cantarel B.L."/>
            <person name="Chiu R."/>
            <person name="Coutinho P.M."/>
            <person name="Feau N."/>
            <person name="Field M."/>
            <person name="Frey P."/>
            <person name="Gelhaye E."/>
            <person name="Goldberg J."/>
            <person name="Grabherr M.G."/>
            <person name="Kodira C.D."/>
            <person name="Kohler A."/>
            <person name="Kuees U."/>
            <person name="Lindquist E.A."/>
            <person name="Lucas S.M."/>
            <person name="Mago R."/>
            <person name="Mauceli E."/>
            <person name="Morin E."/>
            <person name="Murat C."/>
            <person name="Pangilinan J.L."/>
            <person name="Park R."/>
            <person name="Pearson M."/>
            <person name="Quesneville H."/>
            <person name="Rouhier N."/>
            <person name="Sakthikumar S."/>
            <person name="Salamov A.A."/>
            <person name="Schmutz J."/>
            <person name="Selles B."/>
            <person name="Shapiro H."/>
            <person name="Tanguay P."/>
            <person name="Tuskan G.A."/>
            <person name="Henrissat B."/>
            <person name="Van de Peer Y."/>
            <person name="Rouze P."/>
            <person name="Ellis J.G."/>
            <person name="Dodds P.N."/>
            <person name="Schein J.E."/>
            <person name="Zhong S."/>
            <person name="Hamelin R.C."/>
            <person name="Grigoriev I.V."/>
            <person name="Szabo L.J."/>
            <person name="Martin F."/>
        </authorList>
    </citation>
    <scope>NUCLEOTIDE SEQUENCE [LARGE SCALE GENOMIC DNA]</scope>
    <source>
        <strain evidence="4">98AG31 / pathotype 3-4-7</strain>
    </source>
</reference>
<evidence type="ECO:0000256" key="2">
    <source>
        <dbReference type="SAM" id="SignalP"/>
    </source>
</evidence>
<dbReference type="VEuPathDB" id="FungiDB:MELLADRAFT_68182"/>
<dbReference type="EMBL" id="GL883152">
    <property type="protein sequence ID" value="EGF99966.1"/>
    <property type="molecule type" value="Genomic_DNA"/>
</dbReference>
<feature type="compositionally biased region" description="Low complexity" evidence="1">
    <location>
        <begin position="110"/>
        <end position="130"/>
    </location>
</feature>
<gene>
    <name evidence="3" type="ORF">MELLADRAFT_68182</name>
</gene>
<dbReference type="RefSeq" id="XP_007416743.1">
    <property type="nucleotide sequence ID" value="XM_007416681.1"/>
</dbReference>
<dbReference type="AlphaFoldDB" id="F4S5V5"/>
<feature type="compositionally biased region" description="Basic and acidic residues" evidence="1">
    <location>
        <begin position="167"/>
        <end position="185"/>
    </location>
</feature>
<protein>
    <submittedName>
        <fullName evidence="3">Secreted protein</fullName>
    </submittedName>
</protein>
<evidence type="ECO:0000256" key="1">
    <source>
        <dbReference type="SAM" id="MobiDB-lite"/>
    </source>
</evidence>
<dbReference type="GeneID" id="18930981"/>
<organism evidence="4">
    <name type="scientific">Melampsora larici-populina (strain 98AG31 / pathotype 3-4-7)</name>
    <name type="common">Poplar leaf rust fungus</name>
    <dbReference type="NCBI Taxonomy" id="747676"/>
    <lineage>
        <taxon>Eukaryota</taxon>
        <taxon>Fungi</taxon>
        <taxon>Dikarya</taxon>
        <taxon>Basidiomycota</taxon>
        <taxon>Pucciniomycotina</taxon>
        <taxon>Pucciniomycetes</taxon>
        <taxon>Pucciniales</taxon>
        <taxon>Melampsoraceae</taxon>
        <taxon>Melampsora</taxon>
    </lineage>
</organism>
<feature type="chain" id="PRO_5003321294" evidence="2">
    <location>
        <begin position="20"/>
        <end position="196"/>
    </location>
</feature>